<keyword evidence="3" id="KW-1185">Reference proteome</keyword>
<reference evidence="2 3" key="1">
    <citation type="submission" date="2024-03" db="EMBL/GenBank/DDBJ databases">
        <authorList>
            <person name="Jo J.-H."/>
        </authorList>
    </citation>
    <scope>NUCLEOTIDE SEQUENCE [LARGE SCALE GENOMIC DNA]</scope>
    <source>
        <strain evidence="2 3">AS3R-12</strain>
    </source>
</reference>
<accession>A0ABU8S615</accession>
<name>A0ABU8S615_9SPHN</name>
<proteinExistence type="predicted"/>
<keyword evidence="1" id="KW-0472">Membrane</keyword>
<keyword evidence="1" id="KW-1133">Transmembrane helix</keyword>
<organism evidence="2 3">
    <name type="scientific">Novosphingobium aquae</name>
    <dbReference type="NCBI Taxonomy" id="3133435"/>
    <lineage>
        <taxon>Bacteria</taxon>
        <taxon>Pseudomonadati</taxon>
        <taxon>Pseudomonadota</taxon>
        <taxon>Alphaproteobacteria</taxon>
        <taxon>Sphingomonadales</taxon>
        <taxon>Sphingomonadaceae</taxon>
        <taxon>Novosphingobium</taxon>
    </lineage>
</organism>
<comment type="caution">
    <text evidence="2">The sequence shown here is derived from an EMBL/GenBank/DDBJ whole genome shotgun (WGS) entry which is preliminary data.</text>
</comment>
<feature type="transmembrane region" description="Helical" evidence="1">
    <location>
        <begin position="12"/>
        <end position="31"/>
    </location>
</feature>
<keyword evidence="1" id="KW-0812">Transmembrane</keyword>
<evidence type="ECO:0000313" key="2">
    <source>
        <dbReference type="EMBL" id="MEJ6008949.1"/>
    </source>
</evidence>
<dbReference type="EMBL" id="JBBHJY010000001">
    <property type="protein sequence ID" value="MEJ6008949.1"/>
    <property type="molecule type" value="Genomic_DNA"/>
</dbReference>
<feature type="transmembrane region" description="Helical" evidence="1">
    <location>
        <begin position="37"/>
        <end position="58"/>
    </location>
</feature>
<dbReference type="Proteomes" id="UP001379235">
    <property type="component" value="Unassembled WGS sequence"/>
</dbReference>
<sequence length="66" mass="6927">MNFTPVEQLRVLAAVTGIVLALAAIALGLSGSADFDMIASLAAAIAGFEVFFFGQQVAQRRNRSRG</sequence>
<protein>
    <submittedName>
        <fullName evidence="2">Uncharacterized protein</fullName>
    </submittedName>
</protein>
<gene>
    <name evidence="2" type="ORF">WG900_03335</name>
</gene>
<dbReference type="RefSeq" id="WP_339964638.1">
    <property type="nucleotide sequence ID" value="NZ_JBBHJY010000001.1"/>
</dbReference>
<evidence type="ECO:0000313" key="3">
    <source>
        <dbReference type="Proteomes" id="UP001379235"/>
    </source>
</evidence>
<evidence type="ECO:0000256" key="1">
    <source>
        <dbReference type="SAM" id="Phobius"/>
    </source>
</evidence>